<evidence type="ECO:0000256" key="1">
    <source>
        <dbReference type="ARBA" id="ARBA00006432"/>
    </source>
</evidence>
<dbReference type="GO" id="GO:0031956">
    <property type="term" value="F:medium-chain fatty acid-CoA ligase activity"/>
    <property type="evidence" value="ECO:0007669"/>
    <property type="project" value="TreeGrafter"/>
</dbReference>
<evidence type="ECO:0000256" key="2">
    <source>
        <dbReference type="ARBA" id="ARBA00022598"/>
    </source>
</evidence>
<dbReference type="Gene3D" id="3.40.50.12780">
    <property type="entry name" value="N-terminal domain of ligase-like"/>
    <property type="match status" value="1"/>
</dbReference>
<dbReference type="Pfam" id="PF13193">
    <property type="entry name" value="AMP-binding_C"/>
    <property type="match status" value="1"/>
</dbReference>
<dbReference type="PANTHER" id="PTHR43201:SF5">
    <property type="entry name" value="MEDIUM-CHAIN ACYL-COA LIGASE ACSF2, MITOCHONDRIAL"/>
    <property type="match status" value="1"/>
</dbReference>
<feature type="domain" description="AMP-binding enzyme C-terminal" evidence="5">
    <location>
        <begin position="497"/>
        <end position="571"/>
    </location>
</feature>
<accession>A0A5C5U223</accession>
<proteinExistence type="inferred from homology"/>
<keyword evidence="7" id="KW-1185">Reference proteome</keyword>
<dbReference type="InterPro" id="IPR020845">
    <property type="entry name" value="AMP-binding_CS"/>
</dbReference>
<protein>
    <submittedName>
        <fullName evidence="6">Long-chain fatty acid--CoA ligase</fullName>
    </submittedName>
</protein>
<dbReference type="AlphaFoldDB" id="A0A5C5U223"/>
<dbReference type="PROSITE" id="PS00455">
    <property type="entry name" value="AMP_BINDING"/>
    <property type="match status" value="1"/>
</dbReference>
<dbReference type="InterPro" id="IPR042099">
    <property type="entry name" value="ANL_N_sf"/>
</dbReference>
<dbReference type="GO" id="GO:0006631">
    <property type="term" value="P:fatty acid metabolic process"/>
    <property type="evidence" value="ECO:0007669"/>
    <property type="project" value="TreeGrafter"/>
</dbReference>
<keyword evidence="2 6" id="KW-0436">Ligase</keyword>
<reference evidence="6 7" key="1">
    <citation type="submission" date="2019-07" db="EMBL/GenBank/DDBJ databases">
        <title>Luteimonas sp. YD-1 nov., isolated from acidic soil.</title>
        <authorList>
            <person name="Zhou J."/>
        </authorList>
    </citation>
    <scope>NUCLEOTIDE SEQUENCE [LARGE SCALE GENOMIC DNA]</scope>
    <source>
        <strain evidence="6 7">YD-1</strain>
    </source>
</reference>
<evidence type="ECO:0000259" key="4">
    <source>
        <dbReference type="Pfam" id="PF00501"/>
    </source>
</evidence>
<dbReference type="InterPro" id="IPR000873">
    <property type="entry name" value="AMP-dep_synth/lig_dom"/>
</dbReference>
<evidence type="ECO:0000313" key="7">
    <source>
        <dbReference type="Proteomes" id="UP000315949"/>
    </source>
</evidence>
<feature type="region of interest" description="Disordered" evidence="3">
    <location>
        <begin position="1"/>
        <end position="26"/>
    </location>
</feature>
<dbReference type="InterPro" id="IPR045851">
    <property type="entry name" value="AMP-bd_C_sf"/>
</dbReference>
<dbReference type="SUPFAM" id="SSF56801">
    <property type="entry name" value="Acetyl-CoA synthetase-like"/>
    <property type="match status" value="1"/>
</dbReference>
<dbReference type="EMBL" id="VOHE01000003">
    <property type="protein sequence ID" value="TWT19582.1"/>
    <property type="molecule type" value="Genomic_DNA"/>
</dbReference>
<comment type="similarity">
    <text evidence="1">Belongs to the ATP-dependent AMP-binding enzyme family.</text>
</comment>
<name>A0A5C5U223_9GAMM</name>
<dbReference type="InterPro" id="IPR025110">
    <property type="entry name" value="AMP-bd_C"/>
</dbReference>
<feature type="compositionally biased region" description="Polar residues" evidence="3">
    <location>
        <begin position="12"/>
        <end position="23"/>
    </location>
</feature>
<dbReference type="OrthoDB" id="9803968at2"/>
<comment type="caution">
    <text evidence="6">The sequence shown here is derived from an EMBL/GenBank/DDBJ whole genome shotgun (WGS) entry which is preliminary data.</text>
</comment>
<dbReference type="PROSITE" id="PS51257">
    <property type="entry name" value="PROKAR_LIPOPROTEIN"/>
    <property type="match status" value="1"/>
</dbReference>
<gene>
    <name evidence="6" type="ORF">FQY79_06955</name>
</gene>
<dbReference type="Gene3D" id="3.30.300.30">
    <property type="match status" value="1"/>
</dbReference>
<organism evidence="6 7">
    <name type="scientific">Luteimonas wenzhouensis</name>
    <dbReference type="NCBI Taxonomy" id="2599615"/>
    <lineage>
        <taxon>Bacteria</taxon>
        <taxon>Pseudomonadati</taxon>
        <taxon>Pseudomonadota</taxon>
        <taxon>Gammaproteobacteria</taxon>
        <taxon>Lysobacterales</taxon>
        <taxon>Lysobacteraceae</taxon>
        <taxon>Luteimonas</taxon>
    </lineage>
</organism>
<feature type="domain" description="AMP-dependent synthetase/ligase" evidence="4">
    <location>
        <begin position="88"/>
        <end position="444"/>
    </location>
</feature>
<evidence type="ECO:0000259" key="5">
    <source>
        <dbReference type="Pfam" id="PF13193"/>
    </source>
</evidence>
<dbReference type="PANTHER" id="PTHR43201">
    <property type="entry name" value="ACYL-COA SYNTHETASE"/>
    <property type="match status" value="1"/>
</dbReference>
<dbReference type="Pfam" id="PF00501">
    <property type="entry name" value="AMP-binding"/>
    <property type="match status" value="1"/>
</dbReference>
<evidence type="ECO:0000256" key="3">
    <source>
        <dbReference type="SAM" id="MobiDB-lite"/>
    </source>
</evidence>
<dbReference type="Proteomes" id="UP000315949">
    <property type="component" value="Unassembled WGS sequence"/>
</dbReference>
<sequence length="587" mass="62981">MRSLKPMYSCTGPVSTTSTSAGSSCPPAAPTFLRAATFNTSGIVIYHTYLPRPDRPGRGPMQAPARGCQTAQVAPHLHAPATLAHLLAHSVARAPDRTALVFGGRETSYRELGLRVAALARELKQRVPRGGIVAAALANSPECVVTAFAAFAAGVRYAPLNPFYGRSELATLFRAQAPDLIVHNRDSAAAARALAEDTGGTALLELDATAPFEDDGGDAAGAILSVCPDLSPDEPALLIFTGGTTGLSKAVEHSHAGMVFSVRAHCTGWELRYDVERILDVAPLFHIWGLGFSMLAPLYLASTLILLPRYQPEQVLQQLQRQRATVFAGGPAPIYAGLLASPEFASTDLGHLTLALTGGSPCPQPLREAWMQKVGTPLLEGWGMSEGAPLVYNWRSRPQRPSSVGHPAPGIELRLVDVADPSRPVPVGEPGEVCVRGPQVMRGYRLQENPAETGLDADGWLHSGDVGYLDADGYLYLVDRMKEMILVGGYNVYPRQVEDHIRQYPDVADVAVVGIPDPYLGENPYAFVVARRGGSVDVDALLAWCQETLVKYKRPVGIQVLDELPRTGANKLDKRRLREILKATTSG</sequence>
<evidence type="ECO:0000313" key="6">
    <source>
        <dbReference type="EMBL" id="TWT19582.1"/>
    </source>
</evidence>